<gene>
    <name evidence="1" type="ORF">AFI02nite_39050</name>
</gene>
<evidence type="ECO:0008006" key="3">
    <source>
        <dbReference type="Google" id="ProtNLM"/>
    </source>
</evidence>
<evidence type="ECO:0000313" key="1">
    <source>
        <dbReference type="EMBL" id="GEK15869.1"/>
    </source>
</evidence>
<dbReference type="Proteomes" id="UP000321787">
    <property type="component" value="Unassembled WGS sequence"/>
</dbReference>
<reference evidence="1 2" key="1">
    <citation type="submission" date="2019-07" db="EMBL/GenBank/DDBJ databases">
        <title>Whole genome shotgun sequence of Aliivibrio fischeri NBRC 101058.</title>
        <authorList>
            <person name="Hosoyama A."/>
            <person name="Uohara A."/>
            <person name="Ohji S."/>
            <person name="Ichikawa N."/>
        </authorList>
    </citation>
    <scope>NUCLEOTIDE SEQUENCE [LARGE SCALE GENOMIC DNA]</scope>
    <source>
        <strain evidence="1 2">NBRC 101058</strain>
    </source>
</reference>
<dbReference type="Pfam" id="PF06183">
    <property type="entry name" value="DinI"/>
    <property type="match status" value="1"/>
</dbReference>
<dbReference type="EMBL" id="BJTZ01000044">
    <property type="protein sequence ID" value="GEK15869.1"/>
    <property type="molecule type" value="Genomic_DNA"/>
</dbReference>
<dbReference type="InterPro" id="IPR010391">
    <property type="entry name" value="DNA_damage-inducible_DinI-like"/>
</dbReference>
<protein>
    <recommendedName>
        <fullName evidence="3">DinI family protein</fullName>
    </recommendedName>
</protein>
<dbReference type="Gene3D" id="3.30.910.10">
    <property type="entry name" value="DinI-like"/>
    <property type="match status" value="1"/>
</dbReference>
<organism evidence="1 2">
    <name type="scientific">Aliivibrio fischeri</name>
    <name type="common">Vibrio fischeri</name>
    <dbReference type="NCBI Taxonomy" id="668"/>
    <lineage>
        <taxon>Bacteria</taxon>
        <taxon>Pseudomonadati</taxon>
        <taxon>Pseudomonadota</taxon>
        <taxon>Gammaproteobacteria</taxon>
        <taxon>Vibrionales</taxon>
        <taxon>Vibrionaceae</taxon>
        <taxon>Aliivibrio</taxon>
    </lineage>
</organism>
<dbReference type="SUPFAM" id="SSF54857">
    <property type="entry name" value="DNA damage-inducible protein DinI"/>
    <property type="match status" value="1"/>
</dbReference>
<proteinExistence type="predicted"/>
<dbReference type="AlphaFoldDB" id="A0A510UMR0"/>
<dbReference type="InterPro" id="IPR036687">
    <property type="entry name" value="DinI-like_sf"/>
</dbReference>
<sequence length="53" mass="6504">MERRVWQRYPDARIRLRKGTNNHLEIYAPKNDKEAANKLIEEIFNDAEEWLYV</sequence>
<accession>A0A510UMR0</accession>
<name>A0A510UMR0_ALIFS</name>
<comment type="caution">
    <text evidence="1">The sequence shown here is derived from an EMBL/GenBank/DDBJ whole genome shotgun (WGS) entry which is preliminary data.</text>
</comment>
<evidence type="ECO:0000313" key="2">
    <source>
        <dbReference type="Proteomes" id="UP000321787"/>
    </source>
</evidence>
<dbReference type="RefSeq" id="WP_307723889.1">
    <property type="nucleotide sequence ID" value="NZ_BJTZ01000044.1"/>
</dbReference>